<dbReference type="AlphaFoldDB" id="A0A8T0G2A7"/>
<reference evidence="1" key="2">
    <citation type="submission" date="2020-06" db="EMBL/GenBank/DDBJ databases">
        <authorList>
            <person name="Sheffer M."/>
        </authorList>
    </citation>
    <scope>NUCLEOTIDE SEQUENCE</scope>
</reference>
<name>A0A8T0G2A7_ARGBR</name>
<proteinExistence type="predicted"/>
<evidence type="ECO:0000313" key="1">
    <source>
        <dbReference type="EMBL" id="KAF8797311.1"/>
    </source>
</evidence>
<protein>
    <submittedName>
        <fullName evidence="1">Uncharacterized protein</fullName>
    </submittedName>
</protein>
<sequence>MSRVRKLRKKKQKEESALEDKLTQLLSFMTEMKAGQVEMKTEMKAGQVEMKAGQAEMKSEMKEINKP</sequence>
<keyword evidence="2" id="KW-1185">Reference proteome</keyword>
<reference evidence="1" key="1">
    <citation type="journal article" date="2020" name="bioRxiv">
        <title>Chromosome-level reference genome of the European wasp spider Argiope bruennichi: a resource for studies on range expansion and evolutionary adaptation.</title>
        <authorList>
            <person name="Sheffer M.M."/>
            <person name="Hoppe A."/>
            <person name="Krehenwinkel H."/>
            <person name="Uhl G."/>
            <person name="Kuss A.W."/>
            <person name="Jensen L."/>
            <person name="Jensen C."/>
            <person name="Gillespie R.G."/>
            <person name="Hoff K.J."/>
            <person name="Prost S."/>
        </authorList>
    </citation>
    <scope>NUCLEOTIDE SEQUENCE</scope>
</reference>
<gene>
    <name evidence="1" type="ORF">HNY73_001591</name>
</gene>
<dbReference type="Proteomes" id="UP000807504">
    <property type="component" value="Unassembled WGS sequence"/>
</dbReference>
<organism evidence="1 2">
    <name type="scientific">Argiope bruennichi</name>
    <name type="common">Wasp spider</name>
    <name type="synonym">Aranea bruennichi</name>
    <dbReference type="NCBI Taxonomy" id="94029"/>
    <lineage>
        <taxon>Eukaryota</taxon>
        <taxon>Metazoa</taxon>
        <taxon>Ecdysozoa</taxon>
        <taxon>Arthropoda</taxon>
        <taxon>Chelicerata</taxon>
        <taxon>Arachnida</taxon>
        <taxon>Araneae</taxon>
        <taxon>Araneomorphae</taxon>
        <taxon>Entelegynae</taxon>
        <taxon>Araneoidea</taxon>
        <taxon>Araneidae</taxon>
        <taxon>Argiope</taxon>
    </lineage>
</organism>
<dbReference type="EMBL" id="JABXBU010000001">
    <property type="protein sequence ID" value="KAF8797311.1"/>
    <property type="molecule type" value="Genomic_DNA"/>
</dbReference>
<accession>A0A8T0G2A7</accession>
<comment type="caution">
    <text evidence="1">The sequence shown here is derived from an EMBL/GenBank/DDBJ whole genome shotgun (WGS) entry which is preliminary data.</text>
</comment>
<evidence type="ECO:0000313" key="2">
    <source>
        <dbReference type="Proteomes" id="UP000807504"/>
    </source>
</evidence>